<dbReference type="InterPro" id="IPR039693">
    <property type="entry name" value="Rtr1/RPAP2"/>
</dbReference>
<feature type="compositionally biased region" description="Polar residues" evidence="13">
    <location>
        <begin position="81"/>
        <end position="92"/>
    </location>
</feature>
<dbReference type="GO" id="GO:0008270">
    <property type="term" value="F:zinc ion binding"/>
    <property type="evidence" value="ECO:0007669"/>
    <property type="project" value="UniProtKB-KW"/>
</dbReference>
<keyword evidence="16" id="KW-1185">Reference proteome</keyword>
<dbReference type="PROSITE" id="PS51479">
    <property type="entry name" value="ZF_RTR1"/>
    <property type="match status" value="1"/>
</dbReference>
<dbReference type="EMBL" id="KB932205">
    <property type="protein sequence ID" value="KCV70114.1"/>
    <property type="molecule type" value="Genomic_DNA"/>
</dbReference>
<dbReference type="Gene3D" id="1.25.40.820">
    <property type="match status" value="1"/>
</dbReference>
<evidence type="ECO:0000256" key="10">
    <source>
        <dbReference type="ARBA" id="ARBA00047761"/>
    </source>
</evidence>
<comment type="catalytic activity">
    <reaction evidence="11">
        <text>O-phospho-L-threonyl-[protein] + H2O = L-threonyl-[protein] + phosphate</text>
        <dbReference type="Rhea" id="RHEA:47004"/>
        <dbReference type="Rhea" id="RHEA-COMP:11060"/>
        <dbReference type="Rhea" id="RHEA-COMP:11605"/>
        <dbReference type="ChEBI" id="CHEBI:15377"/>
        <dbReference type="ChEBI" id="CHEBI:30013"/>
        <dbReference type="ChEBI" id="CHEBI:43474"/>
        <dbReference type="ChEBI" id="CHEBI:61977"/>
        <dbReference type="EC" id="3.1.3.16"/>
    </reaction>
</comment>
<evidence type="ECO:0000256" key="12">
    <source>
        <dbReference type="PROSITE-ProRule" id="PRU00812"/>
    </source>
</evidence>
<name>A0A058Z752_FONAL</name>
<dbReference type="EC" id="3.1.3.16" evidence="3"/>
<proteinExistence type="inferred from homology"/>
<keyword evidence="5" id="KW-0863">Zinc-finger</keyword>
<evidence type="ECO:0000256" key="1">
    <source>
        <dbReference type="ARBA" id="ARBA00004123"/>
    </source>
</evidence>
<keyword evidence="9" id="KW-0539">Nucleus</keyword>
<evidence type="ECO:0000256" key="6">
    <source>
        <dbReference type="ARBA" id="ARBA00022801"/>
    </source>
</evidence>
<evidence type="ECO:0000256" key="11">
    <source>
        <dbReference type="ARBA" id="ARBA00048336"/>
    </source>
</evidence>
<evidence type="ECO:0000259" key="14">
    <source>
        <dbReference type="PROSITE" id="PS51479"/>
    </source>
</evidence>
<dbReference type="PANTHER" id="PTHR14732">
    <property type="entry name" value="RNA POLYMERASE II SUBUNIT B1 CTD PHOSPHATASE RPAP2-RELATED"/>
    <property type="match status" value="1"/>
</dbReference>
<keyword evidence="8" id="KW-0904">Protein phosphatase</keyword>
<evidence type="ECO:0000256" key="3">
    <source>
        <dbReference type="ARBA" id="ARBA00013081"/>
    </source>
</evidence>
<keyword evidence="6" id="KW-0378">Hydrolase</keyword>
<comment type="subcellular location">
    <subcellularLocation>
        <location evidence="1">Nucleus</location>
    </subcellularLocation>
</comment>
<evidence type="ECO:0000256" key="4">
    <source>
        <dbReference type="ARBA" id="ARBA00022723"/>
    </source>
</evidence>
<dbReference type="Proteomes" id="UP000030693">
    <property type="component" value="Unassembled WGS sequence"/>
</dbReference>
<feature type="compositionally biased region" description="Acidic residues" evidence="13">
    <location>
        <begin position="458"/>
        <end position="485"/>
    </location>
</feature>
<dbReference type="AlphaFoldDB" id="A0A058Z752"/>
<dbReference type="GO" id="GO:0043175">
    <property type="term" value="F:RNA polymerase core enzyme binding"/>
    <property type="evidence" value="ECO:0007669"/>
    <property type="project" value="InterPro"/>
</dbReference>
<dbReference type="GeneID" id="20528302"/>
<feature type="region of interest" description="Disordered" evidence="13">
    <location>
        <begin position="432"/>
        <end position="496"/>
    </location>
</feature>
<accession>A0A058Z752</accession>
<protein>
    <recommendedName>
        <fullName evidence="3">protein-serine/threonine phosphatase</fullName>
        <ecNumber evidence="3">3.1.3.16</ecNumber>
    </recommendedName>
</protein>
<reference evidence="15" key="1">
    <citation type="submission" date="2013-04" db="EMBL/GenBank/DDBJ databases">
        <title>The Genome Sequence of Fonticula alba ATCC 38817.</title>
        <authorList>
            <consortium name="The Broad Institute Genomics Platform"/>
            <person name="Russ C."/>
            <person name="Cuomo C."/>
            <person name="Burger G."/>
            <person name="Gray M.W."/>
            <person name="Holland P.W.H."/>
            <person name="King N."/>
            <person name="Lang F.B.F."/>
            <person name="Roger A.J."/>
            <person name="Ruiz-Trillo I."/>
            <person name="Brown M."/>
            <person name="Walker B."/>
            <person name="Young S."/>
            <person name="Zeng Q."/>
            <person name="Gargeya S."/>
            <person name="Fitzgerald M."/>
            <person name="Haas B."/>
            <person name="Abouelleil A."/>
            <person name="Allen A.W."/>
            <person name="Alvarado L."/>
            <person name="Arachchi H.M."/>
            <person name="Berlin A.M."/>
            <person name="Chapman S.B."/>
            <person name="Gainer-Dewar J."/>
            <person name="Goldberg J."/>
            <person name="Griggs A."/>
            <person name="Gujja S."/>
            <person name="Hansen M."/>
            <person name="Howarth C."/>
            <person name="Imamovic A."/>
            <person name="Ireland A."/>
            <person name="Larimer J."/>
            <person name="McCowan C."/>
            <person name="Murphy C."/>
            <person name="Pearson M."/>
            <person name="Poon T.W."/>
            <person name="Priest M."/>
            <person name="Roberts A."/>
            <person name="Saif S."/>
            <person name="Shea T."/>
            <person name="Sisk P."/>
            <person name="Sykes S."/>
            <person name="Wortman J."/>
            <person name="Nusbaum C."/>
            <person name="Birren B."/>
        </authorList>
    </citation>
    <scope>NUCLEOTIDE SEQUENCE [LARGE SCALE GENOMIC DNA]</scope>
    <source>
        <strain evidence="15">ATCC 38817</strain>
    </source>
</reference>
<evidence type="ECO:0000313" key="16">
    <source>
        <dbReference type="Proteomes" id="UP000030693"/>
    </source>
</evidence>
<keyword evidence="4" id="KW-0479">Metal-binding</keyword>
<gene>
    <name evidence="15" type="ORF">H696_03577</name>
</gene>
<evidence type="ECO:0000256" key="2">
    <source>
        <dbReference type="ARBA" id="ARBA00005676"/>
    </source>
</evidence>
<evidence type="ECO:0000256" key="13">
    <source>
        <dbReference type="SAM" id="MobiDB-lite"/>
    </source>
</evidence>
<evidence type="ECO:0000256" key="7">
    <source>
        <dbReference type="ARBA" id="ARBA00022833"/>
    </source>
</evidence>
<evidence type="ECO:0000256" key="5">
    <source>
        <dbReference type="ARBA" id="ARBA00022771"/>
    </source>
</evidence>
<dbReference type="InterPro" id="IPR007308">
    <property type="entry name" value="Rtr1/RPAP2_dom"/>
</dbReference>
<dbReference type="InterPro" id="IPR038534">
    <property type="entry name" value="Rtr1/RPAP2_sf"/>
</dbReference>
<feature type="compositionally biased region" description="Low complexity" evidence="13">
    <location>
        <begin position="14"/>
        <end position="29"/>
    </location>
</feature>
<dbReference type="GO" id="GO:0005737">
    <property type="term" value="C:cytoplasm"/>
    <property type="evidence" value="ECO:0007669"/>
    <property type="project" value="TreeGrafter"/>
</dbReference>
<comment type="similarity">
    <text evidence="2 12">Belongs to the RPAP2 family.</text>
</comment>
<dbReference type="PANTHER" id="PTHR14732:SF0">
    <property type="entry name" value="RNA POLYMERASE II SUBUNIT B1 CTD PHOSPHATASE RPAP2-RELATED"/>
    <property type="match status" value="1"/>
</dbReference>
<evidence type="ECO:0000256" key="8">
    <source>
        <dbReference type="ARBA" id="ARBA00022912"/>
    </source>
</evidence>
<dbReference type="GO" id="GO:0005634">
    <property type="term" value="C:nucleus"/>
    <property type="evidence" value="ECO:0007669"/>
    <property type="project" value="UniProtKB-SubCell"/>
</dbReference>
<sequence length="999" mass="101080">MSSDKPRTNKRPSARAPLSRSSVPLTATPAGPPAGDPAAQSGPRFQIASSSGITFGGQRAGGAASTAGRAPAGARPSATPNQSTTSESTLSRISSKWRQSVVDSMVLSAVVDLIGPGDFRPPAVTPAAGPQHHVADSTLIAAAMLLRTMDYDAVLLERAEVGRCGYPLCGMRIQSVDARFLLQDGVPSRQPVPDPADAEDLDAVSGVRGGAPPAGRVFPFEEMFCSIGCQSASEIFSRQIPAGPPHARAGLDRLPGLTPPDTMAAFADRGLMSRRADIAWRQLQAQARAAGPGKIVLLPPSGLVDGSVSAKRTLEASVHDALATLDAAARREAADSTARAILTDASVADIEQKVPDLLQAVEKLVVKERRPEEVAAAREAKSARAVGDLRAAVEGLTLTEAKPAAGSAATSAGAGASAAVAAAAAAIATPREDMESAAGGGWSDLSDNDFDQSASSGDDGDSWASDSDDPEHEAEEEAEEADDPDGGPAGGSGAAAASVPSGFLSISLTTNPKAGDVDRDLPAALERAGQPAELAVARARSLFGINIAEAKERARLARMVEGHSAVRKVPHGHGADLAALATSGPAPHEPMVIDGAAAAAAAAAGLEPGVGATAAAPEPDIRLDGWFRFSGEAGRAGAGASGRRSRTAQASPVDRVETLLLGVATVSSRAALSEVRGLTAAGRAVEKRQRAPGIPCYSADECRQGLERLLAGQASVSGTHRRGAADERPAPGRVAAAAIAAAAAVDTTALPALRPRAHDGLAPREHTRQALLADALVEAVRQLHRRLDARLLEHHRQAGGQAATPSPVVAAALAGPLSSAADLDLLDLGPPGTATGPRPGIGALRLRAFAAACYTVSDSAGLAGAPTLMAAVLTRALLAWDTARTASWSLDVGPVGGGLFGLEPADARLPDDGGVRFAWLAAYAPAFGVSVVASADADPQDQADDRSLALVDDVLAAYLAGCLGTAPTGPGRAAAPPPAAALAAARQAMRTLWCALTAG</sequence>
<feature type="compositionally biased region" description="Low complexity" evidence="13">
    <location>
        <begin position="61"/>
        <end position="80"/>
    </location>
</feature>
<evidence type="ECO:0000256" key="9">
    <source>
        <dbReference type="ARBA" id="ARBA00023242"/>
    </source>
</evidence>
<dbReference type="RefSeq" id="XP_009495720.1">
    <property type="nucleotide sequence ID" value="XM_009497445.1"/>
</dbReference>
<feature type="domain" description="RTR1-type" evidence="14">
    <location>
        <begin position="141"/>
        <end position="249"/>
    </location>
</feature>
<feature type="region of interest" description="Disordered" evidence="13">
    <location>
        <begin position="1"/>
        <end position="92"/>
    </location>
</feature>
<evidence type="ECO:0000313" key="15">
    <source>
        <dbReference type="EMBL" id="KCV70114.1"/>
    </source>
</evidence>
<organism evidence="15">
    <name type="scientific">Fonticula alba</name>
    <name type="common">Slime mold</name>
    <dbReference type="NCBI Taxonomy" id="691883"/>
    <lineage>
        <taxon>Eukaryota</taxon>
        <taxon>Rotosphaerida</taxon>
        <taxon>Fonticulaceae</taxon>
        <taxon>Fonticula</taxon>
    </lineage>
</organism>
<comment type="catalytic activity">
    <reaction evidence="10">
        <text>O-phospho-L-seryl-[protein] + H2O = L-seryl-[protein] + phosphate</text>
        <dbReference type="Rhea" id="RHEA:20629"/>
        <dbReference type="Rhea" id="RHEA-COMP:9863"/>
        <dbReference type="Rhea" id="RHEA-COMP:11604"/>
        <dbReference type="ChEBI" id="CHEBI:15377"/>
        <dbReference type="ChEBI" id="CHEBI:29999"/>
        <dbReference type="ChEBI" id="CHEBI:43474"/>
        <dbReference type="ChEBI" id="CHEBI:83421"/>
        <dbReference type="EC" id="3.1.3.16"/>
    </reaction>
</comment>
<keyword evidence="7" id="KW-0862">Zinc</keyword>
<dbReference type="GO" id="GO:0008420">
    <property type="term" value="F:RNA polymerase II CTD heptapeptide repeat phosphatase activity"/>
    <property type="evidence" value="ECO:0007669"/>
    <property type="project" value="InterPro"/>
</dbReference>